<sequence>MQVSLGTWQDQEEGWRPHQVGFHGVPGTQSSIPSKRGKRVPEEAQAAGGWSARRKPRTATRSRAPRGREDAGGCGQTPPPPPPP</sequence>
<organism evidence="2 3">
    <name type="scientific">Myotis myotis</name>
    <name type="common">Greater mouse-eared bat</name>
    <name type="synonym">Vespertilio myotis</name>
    <dbReference type="NCBI Taxonomy" id="51298"/>
    <lineage>
        <taxon>Eukaryota</taxon>
        <taxon>Metazoa</taxon>
        <taxon>Chordata</taxon>
        <taxon>Craniata</taxon>
        <taxon>Vertebrata</taxon>
        <taxon>Euteleostomi</taxon>
        <taxon>Mammalia</taxon>
        <taxon>Eutheria</taxon>
        <taxon>Laurasiatheria</taxon>
        <taxon>Chiroptera</taxon>
        <taxon>Yangochiroptera</taxon>
        <taxon>Vespertilionidae</taxon>
        <taxon>Myotis</taxon>
    </lineage>
</organism>
<feature type="region of interest" description="Disordered" evidence="1">
    <location>
        <begin position="1"/>
        <end position="84"/>
    </location>
</feature>
<comment type="caution">
    <text evidence="2">The sequence shown here is derived from an EMBL/GenBank/DDBJ whole genome shotgun (WGS) entry which is preliminary data.</text>
</comment>
<evidence type="ECO:0000256" key="1">
    <source>
        <dbReference type="SAM" id="MobiDB-lite"/>
    </source>
</evidence>
<protein>
    <submittedName>
        <fullName evidence="2">Uncharacterized protein</fullName>
    </submittedName>
</protein>
<feature type="compositionally biased region" description="Basic residues" evidence="1">
    <location>
        <begin position="52"/>
        <end position="65"/>
    </location>
</feature>
<proteinExistence type="predicted"/>
<accession>A0A7J8AMU7</accession>
<gene>
    <name evidence="2" type="ORF">mMyoMyo1_008153</name>
</gene>
<dbReference type="Proteomes" id="UP000527355">
    <property type="component" value="Unassembled WGS sequence"/>
</dbReference>
<dbReference type="EMBL" id="JABWUV010000001">
    <property type="protein sequence ID" value="KAF6387698.1"/>
    <property type="molecule type" value="Genomic_DNA"/>
</dbReference>
<dbReference type="VEuPathDB" id="HostDB:LOC118657032"/>
<dbReference type="AlphaFoldDB" id="A0A7J8AMU7"/>
<keyword evidence="3" id="KW-1185">Reference proteome</keyword>
<evidence type="ECO:0000313" key="3">
    <source>
        <dbReference type="Proteomes" id="UP000527355"/>
    </source>
</evidence>
<evidence type="ECO:0000313" key="2">
    <source>
        <dbReference type="EMBL" id="KAF6387698.1"/>
    </source>
</evidence>
<reference evidence="2 3" key="1">
    <citation type="journal article" date="2020" name="Nature">
        <title>Six reference-quality genomes reveal evolution of bat adaptations.</title>
        <authorList>
            <person name="Jebb D."/>
            <person name="Huang Z."/>
            <person name="Pippel M."/>
            <person name="Hughes G.M."/>
            <person name="Lavrichenko K."/>
            <person name="Devanna P."/>
            <person name="Winkler S."/>
            <person name="Jermiin L.S."/>
            <person name="Skirmuntt E.C."/>
            <person name="Katzourakis A."/>
            <person name="Burkitt-Gray L."/>
            <person name="Ray D.A."/>
            <person name="Sullivan K.A.M."/>
            <person name="Roscito J.G."/>
            <person name="Kirilenko B.M."/>
            <person name="Davalos L.M."/>
            <person name="Corthals A.P."/>
            <person name="Power M.L."/>
            <person name="Jones G."/>
            <person name="Ransome R.D."/>
            <person name="Dechmann D.K.N."/>
            <person name="Locatelli A.G."/>
            <person name="Puechmaille S.J."/>
            <person name="Fedrigo O."/>
            <person name="Jarvis E.D."/>
            <person name="Hiller M."/>
            <person name="Vernes S.C."/>
            <person name="Myers E.W."/>
            <person name="Teeling E.C."/>
        </authorList>
    </citation>
    <scope>NUCLEOTIDE SEQUENCE [LARGE SCALE GENOMIC DNA]</scope>
    <source>
        <strain evidence="2">MMyoMyo1</strain>
        <tissue evidence="2">Flight muscle</tissue>
    </source>
</reference>
<name>A0A7J8AMU7_MYOMY</name>